<keyword evidence="4 9" id="KW-0101">Branched-chain amino acid catabolism</keyword>
<dbReference type="Gene3D" id="3.40.50.720">
    <property type="entry name" value="NAD(P)-binding Rossmann-like Domain"/>
    <property type="match status" value="1"/>
</dbReference>
<dbReference type="InterPro" id="IPR006115">
    <property type="entry name" value="6PGDH_NADP-bd"/>
</dbReference>
<reference evidence="12 13" key="1">
    <citation type="journal article" date="2016" name="Mol. Biol. Evol.">
        <title>Genome-Wide Survey of Gut Fungi (Harpellales) Reveals the First Horizontally Transferred Ubiquitin Gene from a Mosquito Host.</title>
        <authorList>
            <person name="Wang Y."/>
            <person name="White M.M."/>
            <person name="Kvist S."/>
            <person name="Moncalvo J.M."/>
        </authorList>
    </citation>
    <scope>NUCLEOTIDE SEQUENCE [LARGE SCALE GENOMIC DNA]</scope>
    <source>
        <strain evidence="12 13">ALG-7-W6</strain>
    </source>
</reference>
<dbReference type="InterPro" id="IPR008927">
    <property type="entry name" value="6-PGluconate_DH-like_C_sf"/>
</dbReference>
<dbReference type="STRING" id="133383.A0A1R0H3Q3"/>
<dbReference type="PIRSF" id="PIRSF000103">
    <property type="entry name" value="HIBADH"/>
    <property type="match status" value="1"/>
</dbReference>
<dbReference type="Pfam" id="PF03446">
    <property type="entry name" value="NAD_binding_2"/>
    <property type="match status" value="1"/>
</dbReference>
<gene>
    <name evidence="12" type="ORF">AYI68_g2034</name>
</gene>
<evidence type="ECO:0000256" key="8">
    <source>
        <dbReference type="PIRSR" id="PIRSR000103-1"/>
    </source>
</evidence>
<accession>A0A1R0H3Q3</accession>
<dbReference type="EC" id="1.1.1.31" evidence="3 9"/>
<protein>
    <recommendedName>
        <fullName evidence="3 9">3-hydroxyisobutyrate dehydrogenase</fullName>
        <shortName evidence="9">HIBADH</shortName>
        <ecNumber evidence="3 9">1.1.1.31</ecNumber>
    </recommendedName>
</protein>
<evidence type="ECO:0000259" key="10">
    <source>
        <dbReference type="Pfam" id="PF03446"/>
    </source>
</evidence>
<evidence type="ECO:0000256" key="2">
    <source>
        <dbReference type="ARBA" id="ARBA00006013"/>
    </source>
</evidence>
<evidence type="ECO:0000259" key="11">
    <source>
        <dbReference type="Pfam" id="PF14833"/>
    </source>
</evidence>
<dbReference type="SUPFAM" id="SSF48179">
    <property type="entry name" value="6-phosphogluconate dehydrogenase C-terminal domain-like"/>
    <property type="match status" value="1"/>
</dbReference>
<organism evidence="12 13">
    <name type="scientific">Smittium mucronatum</name>
    <dbReference type="NCBI Taxonomy" id="133383"/>
    <lineage>
        <taxon>Eukaryota</taxon>
        <taxon>Fungi</taxon>
        <taxon>Fungi incertae sedis</taxon>
        <taxon>Zoopagomycota</taxon>
        <taxon>Kickxellomycotina</taxon>
        <taxon>Harpellomycetes</taxon>
        <taxon>Harpellales</taxon>
        <taxon>Legeriomycetaceae</taxon>
        <taxon>Smittium</taxon>
    </lineage>
</organism>
<dbReference type="Pfam" id="PF14833">
    <property type="entry name" value="NAD_binding_11"/>
    <property type="match status" value="1"/>
</dbReference>
<evidence type="ECO:0000256" key="4">
    <source>
        <dbReference type="ARBA" id="ARBA00022456"/>
    </source>
</evidence>
<dbReference type="Proteomes" id="UP000187455">
    <property type="component" value="Unassembled WGS sequence"/>
</dbReference>
<dbReference type="AlphaFoldDB" id="A0A1R0H3Q3"/>
<name>A0A1R0H3Q3_9FUNG</name>
<evidence type="ECO:0000256" key="3">
    <source>
        <dbReference type="ARBA" id="ARBA00012991"/>
    </source>
</evidence>
<comment type="caution">
    <text evidence="12">The sequence shown here is derived from an EMBL/GenBank/DDBJ whole genome shotgun (WGS) entry which is preliminary data.</text>
</comment>
<dbReference type="SUPFAM" id="SSF51735">
    <property type="entry name" value="NAD(P)-binding Rossmann-fold domains"/>
    <property type="match status" value="1"/>
</dbReference>
<feature type="domain" description="3-hydroxyisobutyrate dehydrogenase-like NAD-binding" evidence="11">
    <location>
        <begin position="206"/>
        <end position="333"/>
    </location>
</feature>
<evidence type="ECO:0000256" key="6">
    <source>
        <dbReference type="ARBA" id="ARBA00023027"/>
    </source>
</evidence>
<keyword evidence="5 9" id="KW-0560">Oxidoreductase</keyword>
<evidence type="ECO:0000256" key="5">
    <source>
        <dbReference type="ARBA" id="ARBA00023002"/>
    </source>
</evidence>
<dbReference type="InterPro" id="IPR029154">
    <property type="entry name" value="HIBADH-like_NADP-bd"/>
</dbReference>
<dbReference type="GO" id="GO:0050661">
    <property type="term" value="F:NADP binding"/>
    <property type="evidence" value="ECO:0007669"/>
    <property type="project" value="InterPro"/>
</dbReference>
<dbReference type="GO" id="GO:0008442">
    <property type="term" value="F:3-hydroxyisobutyrate dehydrogenase activity"/>
    <property type="evidence" value="ECO:0007669"/>
    <property type="project" value="UniProtKB-EC"/>
</dbReference>
<keyword evidence="6 9" id="KW-0520">NAD</keyword>
<comment type="similarity">
    <text evidence="2">Belongs to the HIBADH-related family. 3-hydroxyisobutyrate dehydrogenase subfamily.</text>
</comment>
<dbReference type="Gene3D" id="1.10.1040.10">
    <property type="entry name" value="N-(1-d-carboxylethyl)-l-norvaline Dehydrogenase, domain 2"/>
    <property type="match status" value="1"/>
</dbReference>
<feature type="domain" description="6-phosphogluconate dehydrogenase NADP-binding" evidence="10">
    <location>
        <begin position="32"/>
        <end position="203"/>
    </location>
</feature>
<dbReference type="InterPro" id="IPR011548">
    <property type="entry name" value="HIBADH"/>
</dbReference>
<keyword evidence="13" id="KW-1185">Reference proteome</keyword>
<comment type="catalytic activity">
    <reaction evidence="7 9">
        <text>3-hydroxy-2-methylpropanoate + NAD(+) = 2-methyl-3-oxopropanoate + NADH + H(+)</text>
        <dbReference type="Rhea" id="RHEA:17681"/>
        <dbReference type="ChEBI" id="CHEBI:11805"/>
        <dbReference type="ChEBI" id="CHEBI:15378"/>
        <dbReference type="ChEBI" id="CHEBI:57540"/>
        <dbReference type="ChEBI" id="CHEBI:57700"/>
        <dbReference type="ChEBI" id="CHEBI:57945"/>
        <dbReference type="EC" id="1.1.1.31"/>
    </reaction>
</comment>
<proteinExistence type="inferred from homology"/>
<evidence type="ECO:0000256" key="7">
    <source>
        <dbReference type="ARBA" id="ARBA00049197"/>
    </source>
</evidence>
<dbReference type="UniPathway" id="UPA00362"/>
<dbReference type="GO" id="GO:0006574">
    <property type="term" value="P:L-valine catabolic process"/>
    <property type="evidence" value="ECO:0007669"/>
    <property type="project" value="UniProtKB-UniPathway"/>
</dbReference>
<dbReference type="InterPro" id="IPR036291">
    <property type="entry name" value="NAD(P)-bd_dom_sf"/>
</dbReference>
<evidence type="ECO:0000313" key="13">
    <source>
        <dbReference type="Proteomes" id="UP000187455"/>
    </source>
</evidence>
<dbReference type="NCBIfam" id="TIGR01692">
    <property type="entry name" value="HIBADH"/>
    <property type="match status" value="1"/>
</dbReference>
<dbReference type="PROSITE" id="PS00895">
    <property type="entry name" value="3_HYDROXYISOBUT_DH"/>
    <property type="match status" value="1"/>
</dbReference>
<feature type="active site" evidence="8">
    <location>
        <position position="212"/>
    </location>
</feature>
<evidence type="ECO:0000313" key="12">
    <source>
        <dbReference type="EMBL" id="OLY83812.1"/>
    </source>
</evidence>
<dbReference type="InterPro" id="IPR013328">
    <property type="entry name" value="6PGD_dom2"/>
</dbReference>
<sequence length="337" mass="35635">MFKLSPLGKRLGSIPFKPQPNHPLLNDESSVIGFVGLGNMGFNMAKNLVTKSSNSIIVYDINKDATSKFSQIQVPLSSNNDSPRISVASNLSEIAAKSNYIITMLPESAHVKAAYCGKDGLLAHLKPGTVCIDSSTIDTHVSIEVSNLISDKGAIPLDAPVSGGVMGAEAGSLTFMVGGRSSDEFLIAKDILQFMGSKIIHCGGLGTGQTVKICNNMLLGSAMIATAEAMALGTKLGVDPKLLSTVINSSSGRCWSSEVSNPCPGVLPNAPSSRDYNDGFASKLMLKDMYLSLNAAKSQKIPLLLSSLSTQIYGHVCNDADLANKDFSSVFKWINKK</sequence>
<dbReference type="InterPro" id="IPR002204">
    <property type="entry name" value="3-OH-isobutyrate_DH-rel_CS"/>
</dbReference>
<dbReference type="PANTHER" id="PTHR22981">
    <property type="entry name" value="3-HYDROXYISOBUTYRATE DEHYDROGENASE-RELATED"/>
    <property type="match status" value="1"/>
</dbReference>
<dbReference type="FunFam" id="1.10.1040.10:FF:000006">
    <property type="entry name" value="3-hydroxyisobutyrate dehydrogenase"/>
    <property type="match status" value="1"/>
</dbReference>
<dbReference type="GO" id="GO:0005739">
    <property type="term" value="C:mitochondrion"/>
    <property type="evidence" value="ECO:0007669"/>
    <property type="project" value="TreeGrafter"/>
</dbReference>
<dbReference type="PANTHER" id="PTHR22981:SF7">
    <property type="entry name" value="3-HYDROXYISOBUTYRATE DEHYDROGENASE, MITOCHONDRIAL"/>
    <property type="match status" value="1"/>
</dbReference>
<dbReference type="GO" id="GO:0051287">
    <property type="term" value="F:NAD binding"/>
    <property type="evidence" value="ECO:0007669"/>
    <property type="project" value="InterPro"/>
</dbReference>
<evidence type="ECO:0000256" key="1">
    <source>
        <dbReference type="ARBA" id="ARBA00005109"/>
    </source>
</evidence>
<comment type="pathway">
    <text evidence="1 9">Amino-acid degradation; L-valine degradation.</text>
</comment>
<dbReference type="OrthoDB" id="435038at2759"/>
<dbReference type="EMBL" id="LSSL01000738">
    <property type="protein sequence ID" value="OLY83812.1"/>
    <property type="molecule type" value="Genomic_DNA"/>
</dbReference>
<dbReference type="InterPro" id="IPR015815">
    <property type="entry name" value="HIBADH-related"/>
</dbReference>
<evidence type="ECO:0000256" key="9">
    <source>
        <dbReference type="RuleBase" id="RU910714"/>
    </source>
</evidence>